<feature type="transmembrane region" description="Helical" evidence="1">
    <location>
        <begin position="7"/>
        <end position="27"/>
    </location>
</feature>
<dbReference type="EMBL" id="CP000472">
    <property type="protein sequence ID" value="ACJ29718.1"/>
    <property type="molecule type" value="Genomic_DNA"/>
</dbReference>
<reference evidence="3 4" key="1">
    <citation type="journal article" date="2008" name="PLoS ONE">
        <title>Environmental adaptation: genomic analysis of the piezotolerant and psychrotolerant deep-sea iron reducing bacterium Shewanella piezotolerans WP3.</title>
        <authorList>
            <person name="Wang F."/>
            <person name="Wang J."/>
            <person name="Jian H."/>
            <person name="Zhang B."/>
            <person name="Li S."/>
            <person name="Wang F."/>
            <person name="Zeng X."/>
            <person name="Gao L."/>
            <person name="Bartlett D.H."/>
            <person name="Yu J."/>
            <person name="Hu S."/>
            <person name="Xiao X."/>
        </authorList>
    </citation>
    <scope>NUCLEOTIDE SEQUENCE [LARGE SCALE GENOMIC DNA]</scope>
    <source>
        <strain evidence="4">WP3 / JCM 13877</strain>
    </source>
</reference>
<feature type="transmembrane region" description="Helical" evidence="1">
    <location>
        <begin position="97"/>
        <end position="115"/>
    </location>
</feature>
<dbReference type="KEGG" id="swp:swp_2999"/>
<dbReference type="InterPro" id="IPR000620">
    <property type="entry name" value="EamA_dom"/>
</dbReference>
<keyword evidence="1" id="KW-1133">Transmembrane helix</keyword>
<dbReference type="GO" id="GO:0016020">
    <property type="term" value="C:membrane"/>
    <property type="evidence" value="ECO:0007669"/>
    <property type="project" value="InterPro"/>
</dbReference>
<sequence>MSSQHSLAFMLLAVMSAVLMATIGVFARYAALPAEHITFYRLVIGAACMLAFMLLSGKAVQVKHKPSKRTIINGVMLAGFMVFYVQAISYISMANAVMLIYLAPLTSAAFAHFVYKERLTQINCALIVLALLGFGLMLPNNLDSDNQQQTLGYLYATLAMLSYSGFMLINRKPSQSTPYQSTLIQLSVGAICLLPFVLQSPIIPSLNQWGWLIAIGVLPGFLAILFAVKALRVLPAISFGTLAYFEPVAVVIFAWFLFDETLVSIQLIGALMIIFAGISQGVVMREQQSNKSIKME</sequence>
<feature type="transmembrane region" description="Helical" evidence="1">
    <location>
        <begin position="182"/>
        <end position="203"/>
    </location>
</feature>
<feature type="transmembrane region" description="Helical" evidence="1">
    <location>
        <begin position="151"/>
        <end position="170"/>
    </location>
</feature>
<feature type="transmembrane region" description="Helical" evidence="1">
    <location>
        <begin position="209"/>
        <end position="228"/>
    </location>
</feature>
<dbReference type="InterPro" id="IPR037185">
    <property type="entry name" value="EmrE-like"/>
</dbReference>
<keyword evidence="1" id="KW-0472">Membrane</keyword>
<feature type="transmembrane region" description="Helical" evidence="1">
    <location>
        <begin position="235"/>
        <end position="258"/>
    </location>
</feature>
<feature type="domain" description="EamA" evidence="2">
    <location>
        <begin position="10"/>
        <end position="137"/>
    </location>
</feature>
<dbReference type="SUPFAM" id="SSF103481">
    <property type="entry name" value="Multidrug resistance efflux transporter EmrE"/>
    <property type="match status" value="2"/>
</dbReference>
<dbReference type="eggNOG" id="COG0697">
    <property type="taxonomic scope" value="Bacteria"/>
</dbReference>
<dbReference type="AlphaFoldDB" id="B8CR46"/>
<feature type="transmembrane region" description="Helical" evidence="1">
    <location>
        <begin position="122"/>
        <end position="139"/>
    </location>
</feature>
<accession>B8CR46</accession>
<feature type="transmembrane region" description="Helical" evidence="1">
    <location>
        <begin position="39"/>
        <end position="59"/>
    </location>
</feature>
<keyword evidence="1" id="KW-0812">Transmembrane</keyword>
<evidence type="ECO:0000259" key="2">
    <source>
        <dbReference type="Pfam" id="PF00892"/>
    </source>
</evidence>
<organism evidence="3 4">
    <name type="scientific">Shewanella piezotolerans (strain WP3 / JCM 13877)</name>
    <dbReference type="NCBI Taxonomy" id="225849"/>
    <lineage>
        <taxon>Bacteria</taxon>
        <taxon>Pseudomonadati</taxon>
        <taxon>Pseudomonadota</taxon>
        <taxon>Gammaproteobacteria</taxon>
        <taxon>Alteromonadales</taxon>
        <taxon>Shewanellaceae</taxon>
        <taxon>Shewanella</taxon>
    </lineage>
</organism>
<feature type="transmembrane region" description="Helical" evidence="1">
    <location>
        <begin position="264"/>
        <end position="284"/>
    </location>
</feature>
<evidence type="ECO:0000256" key="1">
    <source>
        <dbReference type="SAM" id="Phobius"/>
    </source>
</evidence>
<feature type="transmembrane region" description="Helical" evidence="1">
    <location>
        <begin position="71"/>
        <end position="91"/>
    </location>
</feature>
<gene>
    <name evidence="3" type="ordered locus">swp_2999</name>
</gene>
<evidence type="ECO:0000313" key="3">
    <source>
        <dbReference type="EMBL" id="ACJ29718.1"/>
    </source>
</evidence>
<dbReference type="RefSeq" id="WP_020913072.1">
    <property type="nucleotide sequence ID" value="NC_011566.1"/>
</dbReference>
<dbReference type="Proteomes" id="UP000000753">
    <property type="component" value="Chromosome"/>
</dbReference>
<protein>
    <submittedName>
        <fullName evidence="3">Membrane protein, putative</fullName>
    </submittedName>
</protein>
<keyword evidence="4" id="KW-1185">Reference proteome</keyword>
<dbReference type="PANTHER" id="PTHR22911">
    <property type="entry name" value="ACYL-MALONYL CONDENSING ENZYME-RELATED"/>
    <property type="match status" value="1"/>
</dbReference>
<proteinExistence type="predicted"/>
<dbReference type="STRING" id="225849.swp_2999"/>
<dbReference type="OrthoDB" id="5810973at2"/>
<dbReference type="HOGENOM" id="CLU_033863_15_4_6"/>
<name>B8CR46_SHEPW</name>
<dbReference type="PANTHER" id="PTHR22911:SF79">
    <property type="entry name" value="MOBA-LIKE NTP TRANSFERASE DOMAIN-CONTAINING PROTEIN"/>
    <property type="match status" value="1"/>
</dbReference>
<evidence type="ECO:0000313" key="4">
    <source>
        <dbReference type="Proteomes" id="UP000000753"/>
    </source>
</evidence>
<dbReference type="Pfam" id="PF00892">
    <property type="entry name" value="EamA"/>
    <property type="match status" value="2"/>
</dbReference>
<feature type="domain" description="EamA" evidence="2">
    <location>
        <begin position="151"/>
        <end position="276"/>
    </location>
</feature>